<gene>
    <name evidence="7" type="ORF">AB447_217480</name>
    <name evidence="8" type="ORF">P8828_14630</name>
</gene>
<dbReference type="GO" id="GO:0022857">
    <property type="term" value="F:transmembrane transporter activity"/>
    <property type="evidence" value="ECO:0007669"/>
    <property type="project" value="InterPro"/>
</dbReference>
<organism evidence="7 9">
    <name type="scientific">Bacillus glycinifermentans</name>
    <dbReference type="NCBI Taxonomy" id="1664069"/>
    <lineage>
        <taxon>Bacteria</taxon>
        <taxon>Bacillati</taxon>
        <taxon>Bacillota</taxon>
        <taxon>Bacilli</taxon>
        <taxon>Bacillales</taxon>
        <taxon>Bacillaceae</taxon>
        <taxon>Bacillus</taxon>
    </lineage>
</organism>
<dbReference type="EMBL" id="LECW02000020">
    <property type="protein sequence ID" value="KRT93596.1"/>
    <property type="molecule type" value="Genomic_DNA"/>
</dbReference>
<dbReference type="EMBL" id="JARRTL010000014">
    <property type="protein sequence ID" value="MEC0486043.1"/>
    <property type="molecule type" value="Genomic_DNA"/>
</dbReference>
<dbReference type="Pfam" id="PF00939">
    <property type="entry name" value="Na_sulph_symp"/>
    <property type="match status" value="1"/>
</dbReference>
<feature type="transmembrane region" description="Helical" evidence="6">
    <location>
        <begin position="279"/>
        <end position="298"/>
    </location>
</feature>
<dbReference type="InterPro" id="IPR001898">
    <property type="entry name" value="SLC13A/DASS"/>
</dbReference>
<feature type="transmembrane region" description="Helical" evidence="6">
    <location>
        <begin position="47"/>
        <end position="76"/>
    </location>
</feature>
<dbReference type="PATRIC" id="fig|1664069.3.peg.4121"/>
<reference evidence="7" key="2">
    <citation type="submission" date="2015-10" db="EMBL/GenBank/DDBJ databases">
        <authorList>
            <person name="Gilbert D.G."/>
        </authorList>
    </citation>
    <scope>NUCLEOTIDE SEQUENCE</scope>
    <source>
        <strain evidence="7">GO-13</strain>
    </source>
</reference>
<dbReference type="PANTHER" id="PTHR42826">
    <property type="entry name" value="DICARBOXYLATE TRANSPORTER 2.1, CHLOROPLASTIC"/>
    <property type="match status" value="1"/>
</dbReference>
<evidence type="ECO:0000256" key="1">
    <source>
        <dbReference type="ARBA" id="ARBA00004141"/>
    </source>
</evidence>
<dbReference type="NCBIfam" id="TIGR00785">
    <property type="entry name" value="dass"/>
    <property type="match status" value="1"/>
</dbReference>
<protein>
    <submittedName>
        <fullName evidence="7">2-oxoglutarate translocator</fullName>
    </submittedName>
    <submittedName>
        <fullName evidence="8">DASS family sodium-coupled anion symporter</fullName>
    </submittedName>
</protein>
<dbReference type="InterPro" id="IPR030676">
    <property type="entry name" value="CitT-rel"/>
</dbReference>
<evidence type="ECO:0000313" key="7">
    <source>
        <dbReference type="EMBL" id="KRT93596.1"/>
    </source>
</evidence>
<dbReference type="OrthoDB" id="9766267at2"/>
<dbReference type="AlphaFoldDB" id="A0A0J6EIZ9"/>
<evidence type="ECO:0000256" key="3">
    <source>
        <dbReference type="ARBA" id="ARBA00022692"/>
    </source>
</evidence>
<keyword evidence="5 6" id="KW-0472">Membrane</keyword>
<evidence type="ECO:0000313" key="8">
    <source>
        <dbReference type="EMBL" id="MEC0486043.1"/>
    </source>
</evidence>
<reference evidence="8 10" key="3">
    <citation type="submission" date="2023-03" db="EMBL/GenBank/DDBJ databases">
        <title>Agriculturally important microbes genome sequencing.</title>
        <authorList>
            <person name="Dunlap C."/>
        </authorList>
    </citation>
    <scope>NUCLEOTIDE SEQUENCE [LARGE SCALE GENOMIC DNA]</scope>
    <source>
        <strain evidence="8 10">CBP-3203</strain>
    </source>
</reference>
<sequence length="480" mass="51999">MAEGSGPERKARQLAFKPIPFLISIIVGTVLWFIHYPSGISLQGGHVLALFLATILGCILNAAPLGLYAFIDLIILTVTHTVSGEVAFSGYSDSTIWLIVAAYCAAIGFTKTGLGLRIAYLFVKLFGKRTLTLGYALVLCELVISPAIPSNTARGAGIIFPIIQQLAKSYGSDPKLGTSRKIGSFLVILGFHANLLTSAIFLTAISTSPIAVSLADKLGVHISWGQWALAGLLPAVVSLVVIPLFIYLVYKPEITKMPDAPAMAQKELEKMGPVKRSEIYMLISFLVMILLWIFGNALGVSTTIAAFIGVTMLVFFGVIKWSDIPEQKSAWNLLVWLGPLLMMGAQLNRFGVIKWFSNVVGAQVHGLSWGVAFVVLGLIYYYSHYFFTSLIIHVNAFYTPFLAILIGMGAPPVASALYLAFLTALCAQPTNYGTLAGPLYFSSEYVSSKAWFSIGFAVSALTFAIWTGLGMLWWHIIGIM</sequence>
<proteinExistence type="inferred from homology"/>
<feature type="transmembrane region" description="Helical" evidence="6">
    <location>
        <begin position="329"/>
        <end position="347"/>
    </location>
</feature>
<feature type="transmembrane region" description="Helical" evidence="6">
    <location>
        <begin position="367"/>
        <end position="387"/>
    </location>
</feature>
<accession>A0A0J6EQB7</accession>
<reference evidence="7 9" key="1">
    <citation type="journal article" date="2015" name="Int. J. Syst. Evol. Microbiol.">
        <title>Bacillus glycinifermentans sp. nov., isolated from fermented soybean paste.</title>
        <authorList>
            <person name="Kim S.J."/>
            <person name="Dunlap C.A."/>
            <person name="Kwon S.W."/>
            <person name="Rooney A.P."/>
        </authorList>
    </citation>
    <scope>NUCLEOTIDE SEQUENCE [LARGE SCALE GENOMIC DNA]</scope>
    <source>
        <strain evidence="7 9">GO-13</strain>
    </source>
</reference>
<dbReference type="PIRSF" id="PIRSF002457">
    <property type="entry name" value="DASS"/>
    <property type="match status" value="1"/>
</dbReference>
<dbReference type="STRING" id="1664069.BGLY_0767"/>
<comment type="subcellular location">
    <subcellularLocation>
        <location evidence="1">Membrane</location>
        <topology evidence="1">Multi-pass membrane protein</topology>
    </subcellularLocation>
</comment>
<dbReference type="GO" id="GO:0016020">
    <property type="term" value="C:membrane"/>
    <property type="evidence" value="ECO:0007669"/>
    <property type="project" value="UniProtKB-SubCell"/>
</dbReference>
<keyword evidence="4 6" id="KW-1133">Transmembrane helix</keyword>
<feature type="transmembrane region" description="Helical" evidence="6">
    <location>
        <begin position="450"/>
        <end position="474"/>
    </location>
</feature>
<dbReference type="RefSeq" id="WP_048353964.1">
    <property type="nucleotide sequence ID" value="NZ_JARRTL010000014.1"/>
</dbReference>
<evidence type="ECO:0000313" key="9">
    <source>
        <dbReference type="Proteomes" id="UP000036168"/>
    </source>
</evidence>
<feature type="transmembrane region" description="Helical" evidence="6">
    <location>
        <begin position="399"/>
        <end position="421"/>
    </location>
</feature>
<evidence type="ECO:0000256" key="2">
    <source>
        <dbReference type="ARBA" id="ARBA00007349"/>
    </source>
</evidence>
<comment type="similarity">
    <text evidence="2">Belongs to the SLC13A/DASS transporter (TC 2.A.47) family. DIT1 subfamily.</text>
</comment>
<evidence type="ECO:0000256" key="4">
    <source>
        <dbReference type="ARBA" id="ARBA00022989"/>
    </source>
</evidence>
<name>A0A0J6EIZ9_9BACI</name>
<keyword evidence="3 6" id="KW-0812">Transmembrane</keyword>
<feature type="transmembrane region" description="Helical" evidence="6">
    <location>
        <begin position="15"/>
        <end position="35"/>
    </location>
</feature>
<evidence type="ECO:0000256" key="6">
    <source>
        <dbReference type="SAM" id="Phobius"/>
    </source>
</evidence>
<keyword evidence="10" id="KW-1185">Reference proteome</keyword>
<feature type="transmembrane region" description="Helical" evidence="6">
    <location>
        <begin position="96"/>
        <end position="123"/>
    </location>
</feature>
<feature type="transmembrane region" description="Helical" evidence="6">
    <location>
        <begin position="304"/>
        <end position="322"/>
    </location>
</feature>
<dbReference type="Proteomes" id="UP000036168">
    <property type="component" value="Unassembled WGS sequence"/>
</dbReference>
<evidence type="ECO:0000256" key="5">
    <source>
        <dbReference type="ARBA" id="ARBA00023136"/>
    </source>
</evidence>
<feature type="transmembrane region" description="Helical" evidence="6">
    <location>
        <begin position="227"/>
        <end position="250"/>
    </location>
</feature>
<accession>A0A0J6EIZ9</accession>
<evidence type="ECO:0000313" key="10">
    <source>
        <dbReference type="Proteomes" id="UP001341297"/>
    </source>
</evidence>
<dbReference type="Proteomes" id="UP001341297">
    <property type="component" value="Unassembled WGS sequence"/>
</dbReference>
<comment type="caution">
    <text evidence="7">The sequence shown here is derived from an EMBL/GenBank/DDBJ whole genome shotgun (WGS) entry which is preliminary data.</text>
</comment>
<feature type="transmembrane region" description="Helical" evidence="6">
    <location>
        <begin position="185"/>
        <end position="207"/>
    </location>
</feature>